<dbReference type="Proteomes" id="UP000663722">
    <property type="component" value="Chromosome"/>
</dbReference>
<keyword evidence="2" id="KW-1185">Reference proteome</keyword>
<accession>A0A975BNV4</accession>
<protein>
    <submittedName>
        <fullName evidence="1">DUF4258</fullName>
    </submittedName>
</protein>
<dbReference type="EMBL" id="CP061800">
    <property type="protein sequence ID" value="QTA88966.1"/>
    <property type="molecule type" value="Genomic_DNA"/>
</dbReference>
<dbReference type="KEGG" id="dmm:dnm_050120"/>
<dbReference type="AlphaFoldDB" id="A0A975BNV4"/>
<reference evidence="1" key="1">
    <citation type="journal article" date="2021" name="Microb. Physiol.">
        <title>Proteogenomic Insights into the Physiology of Marine, Sulfate-Reducing, Filamentous Desulfonema limicola and Desulfonema magnum.</title>
        <authorList>
            <person name="Schnaars V."/>
            <person name="Wohlbrand L."/>
            <person name="Scheve S."/>
            <person name="Hinrichs C."/>
            <person name="Reinhardt R."/>
            <person name="Rabus R."/>
        </authorList>
    </citation>
    <scope>NUCLEOTIDE SEQUENCE</scope>
    <source>
        <strain evidence="1">4be13</strain>
    </source>
</reference>
<dbReference type="InterPro" id="IPR025354">
    <property type="entry name" value="DUF4258"/>
</dbReference>
<dbReference type="Pfam" id="PF14076">
    <property type="entry name" value="DUF4258"/>
    <property type="match status" value="1"/>
</dbReference>
<evidence type="ECO:0000313" key="1">
    <source>
        <dbReference type="EMBL" id="QTA88966.1"/>
    </source>
</evidence>
<gene>
    <name evidence="1" type="ORF">dnm_050120</name>
</gene>
<name>A0A975BNV4_9BACT</name>
<dbReference type="RefSeq" id="WP_246556336.1">
    <property type="nucleotide sequence ID" value="NZ_CP061800.1"/>
</dbReference>
<organism evidence="1 2">
    <name type="scientific">Desulfonema magnum</name>
    <dbReference type="NCBI Taxonomy" id="45655"/>
    <lineage>
        <taxon>Bacteria</taxon>
        <taxon>Pseudomonadati</taxon>
        <taxon>Thermodesulfobacteriota</taxon>
        <taxon>Desulfobacteria</taxon>
        <taxon>Desulfobacterales</taxon>
        <taxon>Desulfococcaceae</taxon>
        <taxon>Desulfonema</taxon>
    </lineage>
</organism>
<evidence type="ECO:0000313" key="2">
    <source>
        <dbReference type="Proteomes" id="UP000663722"/>
    </source>
</evidence>
<proteinExistence type="predicted"/>
<sequence length="97" mass="10691">MVEAGDVRISEHGYDELINDDLTAREIVGGIGSAVLIEDYPDFPKGATVLLLQADKNNQPVHAVWGIPKGCDDPAVLITAYRPDPSRWNVTFTERKK</sequence>